<evidence type="ECO:0000313" key="1">
    <source>
        <dbReference type="EMBL" id="VDB94514.1"/>
    </source>
</evidence>
<dbReference type="EMBL" id="LR026993">
    <property type="protein sequence ID" value="VDB94514.1"/>
    <property type="molecule type" value="Genomic_DNA"/>
</dbReference>
<keyword evidence="2" id="KW-1185">Reference proteome</keyword>
<name>A0A9X9MP16_BLUGR</name>
<accession>A0A9X9MP16</accession>
<gene>
    <name evidence="1" type="ORF">BGT96224V316_LOCUS7705</name>
</gene>
<dbReference type="Proteomes" id="UP000324639">
    <property type="component" value="Chromosome Bgt_-10"/>
</dbReference>
<sequence>MFECNSPPHNHNASLFNFHYNMTSM</sequence>
<evidence type="ECO:0000313" key="2">
    <source>
        <dbReference type="Proteomes" id="UP000324639"/>
    </source>
</evidence>
<protein>
    <submittedName>
        <fullName evidence="1">Bgt-51602</fullName>
    </submittedName>
</protein>
<reference evidence="1 2" key="1">
    <citation type="submission" date="2018-08" db="EMBL/GenBank/DDBJ databases">
        <authorList>
            <person name="Muller C M."/>
        </authorList>
    </citation>
    <scope>NUCLEOTIDE SEQUENCE [LARGE SCALE GENOMIC DNA]</scope>
</reference>
<dbReference type="AlphaFoldDB" id="A0A9X9MP16"/>
<organism evidence="1 2">
    <name type="scientific">Blumeria graminis f. sp. tritici</name>
    <dbReference type="NCBI Taxonomy" id="62690"/>
    <lineage>
        <taxon>Eukaryota</taxon>
        <taxon>Fungi</taxon>
        <taxon>Dikarya</taxon>
        <taxon>Ascomycota</taxon>
        <taxon>Pezizomycotina</taxon>
        <taxon>Leotiomycetes</taxon>
        <taxon>Erysiphales</taxon>
        <taxon>Erysiphaceae</taxon>
        <taxon>Blumeria</taxon>
    </lineage>
</organism>
<proteinExistence type="predicted"/>